<proteinExistence type="predicted"/>
<evidence type="ECO:0000313" key="11">
    <source>
        <dbReference type="Proteomes" id="UP000198752"/>
    </source>
</evidence>
<dbReference type="AlphaFoldDB" id="A0A1I2U9C0"/>
<comment type="catalytic activity">
    <reaction evidence="1 7">
        <text>ATP + protein L-histidine = ADP + protein N-phospho-L-histidine.</text>
        <dbReference type="EC" id="2.7.13.3"/>
    </reaction>
</comment>
<reference evidence="11" key="1">
    <citation type="submission" date="2016-10" db="EMBL/GenBank/DDBJ databases">
        <authorList>
            <person name="Varghese N."/>
            <person name="Submissions S."/>
        </authorList>
    </citation>
    <scope>NUCLEOTIDE SEQUENCE [LARGE SCALE GENOMIC DNA]</scope>
    <source>
        <strain evidence="11">ATCC 700379</strain>
    </source>
</reference>
<evidence type="ECO:0000256" key="3">
    <source>
        <dbReference type="ARBA" id="ARBA00022741"/>
    </source>
</evidence>
<feature type="domain" description="Histidine kinase" evidence="9">
    <location>
        <begin position="297"/>
        <end position="385"/>
    </location>
</feature>
<dbReference type="InterPro" id="IPR036890">
    <property type="entry name" value="HATPase_C_sf"/>
</dbReference>
<dbReference type="Gene3D" id="1.20.5.1930">
    <property type="match status" value="1"/>
</dbReference>
<dbReference type="PROSITE" id="PS50109">
    <property type="entry name" value="HIS_KIN"/>
    <property type="match status" value="1"/>
</dbReference>
<dbReference type="GO" id="GO:0004721">
    <property type="term" value="F:phosphoprotein phosphatase activity"/>
    <property type="evidence" value="ECO:0007669"/>
    <property type="project" value="UniProtKB-UniRule"/>
</dbReference>
<keyword evidence="2 7" id="KW-0808">Transferase</keyword>
<dbReference type="CDD" id="cd16917">
    <property type="entry name" value="HATPase_UhpB-NarQ-NarX-like"/>
    <property type="match status" value="1"/>
</dbReference>
<keyword evidence="11" id="KW-1185">Reference proteome</keyword>
<dbReference type="InterPro" id="IPR005467">
    <property type="entry name" value="His_kinase_dom"/>
</dbReference>
<keyword evidence="7" id="KW-0378">Hydrolase</keyword>
<dbReference type="InterPro" id="IPR008595">
    <property type="entry name" value="DegS"/>
</dbReference>
<dbReference type="SMART" id="SM00387">
    <property type="entry name" value="HATPase_c"/>
    <property type="match status" value="1"/>
</dbReference>
<dbReference type="STRING" id="269670.SAMN02982927_02584"/>
<name>A0A1I2U9C0_9BACL</name>
<evidence type="ECO:0000256" key="7">
    <source>
        <dbReference type="PIRNR" id="PIRNR003169"/>
    </source>
</evidence>
<dbReference type="PANTHER" id="PTHR24421">
    <property type="entry name" value="NITRATE/NITRITE SENSOR PROTEIN NARX-RELATED"/>
    <property type="match status" value="1"/>
</dbReference>
<dbReference type="GO" id="GO:0005737">
    <property type="term" value="C:cytoplasm"/>
    <property type="evidence" value="ECO:0007669"/>
    <property type="project" value="UniProtKB-SubCell"/>
</dbReference>
<dbReference type="GO" id="GO:0000155">
    <property type="term" value="F:phosphorelay sensor kinase activity"/>
    <property type="evidence" value="ECO:0007669"/>
    <property type="project" value="UniProtKB-UniRule"/>
</dbReference>
<dbReference type="Pfam" id="PF07730">
    <property type="entry name" value="HisKA_3"/>
    <property type="match status" value="1"/>
</dbReference>
<dbReference type="InterPro" id="IPR016381">
    <property type="entry name" value="Sig_transdc_His_kinase_DegS"/>
</dbReference>
<dbReference type="InterPro" id="IPR050482">
    <property type="entry name" value="Sensor_HK_TwoCompSys"/>
</dbReference>
<organism evidence="10 11">
    <name type="scientific">Sporolactobacillus nakayamae</name>
    <dbReference type="NCBI Taxonomy" id="269670"/>
    <lineage>
        <taxon>Bacteria</taxon>
        <taxon>Bacillati</taxon>
        <taxon>Bacillota</taxon>
        <taxon>Bacilli</taxon>
        <taxon>Bacillales</taxon>
        <taxon>Sporolactobacillaceae</taxon>
        <taxon>Sporolactobacillus</taxon>
    </lineage>
</organism>
<dbReference type="InterPro" id="IPR003594">
    <property type="entry name" value="HATPase_dom"/>
</dbReference>
<dbReference type="GO" id="GO:0005524">
    <property type="term" value="F:ATP binding"/>
    <property type="evidence" value="ECO:0007669"/>
    <property type="project" value="UniProtKB-UniRule"/>
</dbReference>
<keyword evidence="4 7" id="KW-0418">Kinase</keyword>
<evidence type="ECO:0000256" key="6">
    <source>
        <dbReference type="ARBA" id="ARBA00023012"/>
    </source>
</evidence>
<accession>A0A1I2U9C0</accession>
<keyword evidence="8" id="KW-0175">Coiled coil</keyword>
<dbReference type="Proteomes" id="UP000198752">
    <property type="component" value="Unassembled WGS sequence"/>
</dbReference>
<evidence type="ECO:0000259" key="9">
    <source>
        <dbReference type="PROSITE" id="PS50109"/>
    </source>
</evidence>
<dbReference type="EMBL" id="FOOY01000019">
    <property type="protein sequence ID" value="SFG73009.1"/>
    <property type="molecule type" value="Genomic_DNA"/>
</dbReference>
<keyword evidence="7" id="KW-0963">Cytoplasm</keyword>
<dbReference type="GO" id="GO:0016020">
    <property type="term" value="C:membrane"/>
    <property type="evidence" value="ECO:0007669"/>
    <property type="project" value="InterPro"/>
</dbReference>
<dbReference type="GO" id="GO:0046983">
    <property type="term" value="F:protein dimerization activity"/>
    <property type="evidence" value="ECO:0007669"/>
    <property type="project" value="InterPro"/>
</dbReference>
<dbReference type="Pfam" id="PF05384">
    <property type="entry name" value="DegS"/>
    <property type="match status" value="1"/>
</dbReference>
<comment type="subcellular location">
    <subcellularLocation>
        <location evidence="7">Cytoplasm</location>
    </subcellularLocation>
</comment>
<evidence type="ECO:0000313" key="10">
    <source>
        <dbReference type="EMBL" id="SFG73009.1"/>
    </source>
</evidence>
<feature type="coiled-coil region" evidence="8">
    <location>
        <begin position="109"/>
        <end position="185"/>
    </location>
</feature>
<keyword evidence="6 7" id="KW-0902">Two-component regulatory system</keyword>
<sequence>MSTSKPINAALDVKHLDEIINSMIDNVSDSKSQIFEIGEESRKEHDALVKELQLVRQELKGIIDRSDTLEIEARKSRGHLAEISRAFNQYGEEDIRHAYETANSIQNDLSIVREMERQMKKRRNELERRLVQLEATIQKAETLVGQVTVVLNYLTSDLKQVGEVIENAREQRAFGLKVIEAVEEERKRLSREIHDGPAQTLAQVLLGLDVVERVGQKEGMEASHAELQKYRVMVQGALAEVRRIIYDLRPMSLDDLGLVPTLQKYLHRVNGEYPHMRIEFSSIGKEKRLQSKIEAALFRLIQEALQNACIHAKPSQISIRVEYRENKVLILVADDGIGFDLSVKKEGSYGLIGMKERAELLNGELIIHSELGHGTKVLIHIPIQKEDELD</sequence>
<dbReference type="OrthoDB" id="9781904at2"/>
<keyword evidence="3 7" id="KW-0547">Nucleotide-binding</keyword>
<dbReference type="InterPro" id="IPR011712">
    <property type="entry name" value="Sig_transdc_His_kin_sub3_dim/P"/>
</dbReference>
<dbReference type="PANTHER" id="PTHR24421:SF55">
    <property type="entry name" value="SENSOR HISTIDINE KINASE YDFH"/>
    <property type="match status" value="1"/>
</dbReference>
<gene>
    <name evidence="10" type="ORF">SAMN02982927_02584</name>
</gene>
<keyword evidence="5 7" id="KW-0067">ATP-binding</keyword>
<evidence type="ECO:0000256" key="2">
    <source>
        <dbReference type="ARBA" id="ARBA00022679"/>
    </source>
</evidence>
<dbReference type="RefSeq" id="WP_093673593.1">
    <property type="nucleotide sequence ID" value="NZ_FOOY01000019.1"/>
</dbReference>
<dbReference type="EC" id="3.1.3.-" evidence="7"/>
<evidence type="ECO:0000256" key="8">
    <source>
        <dbReference type="SAM" id="Coils"/>
    </source>
</evidence>
<dbReference type="SUPFAM" id="SSF55874">
    <property type="entry name" value="ATPase domain of HSP90 chaperone/DNA topoisomerase II/histidine kinase"/>
    <property type="match status" value="1"/>
</dbReference>
<evidence type="ECO:0000256" key="5">
    <source>
        <dbReference type="ARBA" id="ARBA00022840"/>
    </source>
</evidence>
<dbReference type="Gene3D" id="3.30.565.10">
    <property type="entry name" value="Histidine kinase-like ATPase, C-terminal domain"/>
    <property type="match status" value="1"/>
</dbReference>
<dbReference type="Pfam" id="PF02518">
    <property type="entry name" value="HATPase_c"/>
    <property type="match status" value="1"/>
</dbReference>
<evidence type="ECO:0000256" key="1">
    <source>
        <dbReference type="ARBA" id="ARBA00000085"/>
    </source>
</evidence>
<evidence type="ECO:0000256" key="4">
    <source>
        <dbReference type="ARBA" id="ARBA00022777"/>
    </source>
</evidence>
<keyword evidence="7" id="KW-0904">Protein phosphatase</keyword>
<protein>
    <recommendedName>
        <fullName evidence="7">Signal transduction histidine-protein kinase/phosphatase DegS</fullName>
        <ecNumber evidence="7">2.7.13.3</ecNumber>
        <ecNumber evidence="7">3.1.3.-</ecNumber>
    </recommendedName>
</protein>
<dbReference type="PIRSF" id="PIRSF003169">
    <property type="entry name" value="STHK_DegS"/>
    <property type="match status" value="1"/>
</dbReference>
<dbReference type="EC" id="2.7.13.3" evidence="7"/>
<comment type="function">
    <text evidence="7">Member of the two-component regulatory system DegS/DegU, which plays an important role in the transition growth phase.</text>
</comment>